<evidence type="ECO:0000259" key="5">
    <source>
        <dbReference type="PROSITE" id="PS50002"/>
    </source>
</evidence>
<feature type="domain" description="SH3" evidence="5">
    <location>
        <begin position="1"/>
        <end position="70"/>
    </location>
</feature>
<dbReference type="Proteomes" id="UP000267251">
    <property type="component" value="Unassembled WGS sequence"/>
</dbReference>
<evidence type="ECO:0000256" key="1">
    <source>
        <dbReference type="ARBA" id="ARBA00022443"/>
    </source>
</evidence>
<accession>A0A4P9Y0X5</accession>
<feature type="domain" description="SH3" evidence="5">
    <location>
        <begin position="284"/>
        <end position="340"/>
    </location>
</feature>
<dbReference type="SUPFAM" id="SSF50044">
    <property type="entry name" value="SH3-domain"/>
    <property type="match status" value="3"/>
</dbReference>
<dbReference type="InterPro" id="IPR001452">
    <property type="entry name" value="SH3_domain"/>
</dbReference>
<dbReference type="PROSITE" id="PS50002">
    <property type="entry name" value="SH3"/>
    <property type="match status" value="3"/>
</dbReference>
<organism evidence="6 7">
    <name type="scientific">Piptocephalis cylindrospora</name>
    <dbReference type="NCBI Taxonomy" id="1907219"/>
    <lineage>
        <taxon>Eukaryota</taxon>
        <taxon>Fungi</taxon>
        <taxon>Fungi incertae sedis</taxon>
        <taxon>Zoopagomycota</taxon>
        <taxon>Zoopagomycotina</taxon>
        <taxon>Zoopagomycetes</taxon>
        <taxon>Zoopagales</taxon>
        <taxon>Piptocephalidaceae</taxon>
        <taxon>Piptocephalis</taxon>
    </lineage>
</organism>
<reference evidence="7" key="1">
    <citation type="journal article" date="2018" name="Nat. Microbiol.">
        <title>Leveraging single-cell genomics to expand the fungal tree of life.</title>
        <authorList>
            <person name="Ahrendt S.R."/>
            <person name="Quandt C.A."/>
            <person name="Ciobanu D."/>
            <person name="Clum A."/>
            <person name="Salamov A."/>
            <person name="Andreopoulos B."/>
            <person name="Cheng J.F."/>
            <person name="Woyke T."/>
            <person name="Pelin A."/>
            <person name="Henrissat B."/>
            <person name="Reynolds N.K."/>
            <person name="Benny G.L."/>
            <person name="Smith M.E."/>
            <person name="James T.Y."/>
            <person name="Grigoriev I.V."/>
        </authorList>
    </citation>
    <scope>NUCLEOTIDE SEQUENCE [LARGE SCALE GENOMIC DNA]</scope>
</reference>
<dbReference type="Pfam" id="PF00018">
    <property type="entry name" value="SH3_1"/>
    <property type="match status" value="2"/>
</dbReference>
<evidence type="ECO:0000256" key="2">
    <source>
        <dbReference type="ARBA" id="ARBA00022999"/>
    </source>
</evidence>
<evidence type="ECO:0000313" key="6">
    <source>
        <dbReference type="EMBL" id="RKP12398.1"/>
    </source>
</evidence>
<evidence type="ECO:0000256" key="4">
    <source>
        <dbReference type="SAM" id="MobiDB-lite"/>
    </source>
</evidence>
<dbReference type="PANTHER" id="PTHR46037">
    <property type="entry name" value="PROTEIN ENHANCER OF SEVENLESS 2B"/>
    <property type="match status" value="1"/>
</dbReference>
<dbReference type="InterPro" id="IPR043539">
    <property type="entry name" value="Grb2-like"/>
</dbReference>
<sequence length="340" mass="38139">FSTGSTASILRENPLRRSMRREGRREDEITFFAGQVLDILSYEGDWWVARDPRSGKKGQVARNYLLPPASLFQVAFTTRCISEEPAERSEAPSHLKNYLLRAAIGTRFQIMDASGEYWIAREIGGTIGLIHSTCLILPSFFPILFLAQARCDPHYHALLVEEGHKQSGISFLKNDILAILRIQSEDTWQVRLQDGRVGLAPIHCFQVKELNMEGEEEFQLPLLHAMPRTYDIRALCSCSIPPFPNGLSYRRNDIVQVIRERGDGRLIVKSASGLVGVVHPDNFSPLPLLKVIAEYSPRDGEELTLKRGDLLTLHKVLSPHCFKARSSSGEEGLIPANHVG</sequence>
<dbReference type="AlphaFoldDB" id="A0A4P9Y0X5"/>
<evidence type="ECO:0000313" key="7">
    <source>
        <dbReference type="Proteomes" id="UP000267251"/>
    </source>
</evidence>
<feature type="region of interest" description="Disordered" evidence="4">
    <location>
        <begin position="1"/>
        <end position="21"/>
    </location>
</feature>
<keyword evidence="2" id="KW-0727">SH2 domain</keyword>
<feature type="non-terminal residue" evidence="6">
    <location>
        <position position="1"/>
    </location>
</feature>
<dbReference type="Gene3D" id="2.30.30.40">
    <property type="entry name" value="SH3 Domains"/>
    <property type="match status" value="3"/>
</dbReference>
<dbReference type="OrthoDB" id="5983572at2759"/>
<feature type="domain" description="SH3" evidence="5">
    <location>
        <begin position="142"/>
        <end position="210"/>
    </location>
</feature>
<dbReference type="CDD" id="cd00174">
    <property type="entry name" value="SH3"/>
    <property type="match status" value="2"/>
</dbReference>
<dbReference type="SMART" id="SM00326">
    <property type="entry name" value="SH3"/>
    <property type="match status" value="3"/>
</dbReference>
<protein>
    <recommendedName>
        <fullName evidence="5">SH3 domain-containing protein</fullName>
    </recommendedName>
</protein>
<keyword evidence="1 3" id="KW-0728">SH3 domain</keyword>
<dbReference type="EMBL" id="KZ988347">
    <property type="protein sequence ID" value="RKP12398.1"/>
    <property type="molecule type" value="Genomic_DNA"/>
</dbReference>
<dbReference type="InterPro" id="IPR036028">
    <property type="entry name" value="SH3-like_dom_sf"/>
</dbReference>
<evidence type="ECO:0000256" key="3">
    <source>
        <dbReference type="PROSITE-ProRule" id="PRU00192"/>
    </source>
</evidence>
<keyword evidence="7" id="KW-1185">Reference proteome</keyword>
<proteinExistence type="predicted"/>
<name>A0A4P9Y0X5_9FUNG</name>
<gene>
    <name evidence="6" type="ORF">BJ684DRAFT_17111</name>
</gene>